<dbReference type="Gene3D" id="3.40.33.10">
    <property type="entry name" value="CAP"/>
    <property type="match status" value="1"/>
</dbReference>
<dbReference type="Proteomes" id="UP001165740">
    <property type="component" value="Chromosome 7"/>
</dbReference>
<reference evidence="3" key="1">
    <citation type="submission" date="2025-08" db="UniProtKB">
        <authorList>
            <consortium name="RefSeq"/>
        </authorList>
    </citation>
    <scope>IDENTIFICATION</scope>
</reference>
<dbReference type="PRINTS" id="PR00837">
    <property type="entry name" value="V5TPXLIKE"/>
</dbReference>
<dbReference type="InterPro" id="IPR002413">
    <property type="entry name" value="V5_allergen-like"/>
</dbReference>
<dbReference type="SMART" id="SM00198">
    <property type="entry name" value="SCP"/>
    <property type="match status" value="1"/>
</dbReference>
<dbReference type="SUPFAM" id="SSF55797">
    <property type="entry name" value="PR-1-like"/>
    <property type="match status" value="1"/>
</dbReference>
<dbReference type="OrthoDB" id="43654at2759"/>
<protein>
    <submittedName>
        <fullName evidence="3">GLIPR1-like protein 1</fullName>
    </submittedName>
</protein>
<dbReference type="GeneID" id="106052823"/>
<dbReference type="AlphaFoldDB" id="A0A9W3ATT3"/>
<accession>A0A9W3ATT3</accession>
<dbReference type="InterPro" id="IPR018244">
    <property type="entry name" value="Allrgn_V5/Tpx1_CS"/>
</dbReference>
<feature type="domain" description="SCP" evidence="1">
    <location>
        <begin position="67"/>
        <end position="217"/>
    </location>
</feature>
<dbReference type="InterPro" id="IPR035940">
    <property type="entry name" value="CAP_sf"/>
</dbReference>
<gene>
    <name evidence="3" type="primary">LOC106052823</name>
</gene>
<evidence type="ECO:0000313" key="2">
    <source>
        <dbReference type="Proteomes" id="UP001165740"/>
    </source>
</evidence>
<evidence type="ECO:0000313" key="3">
    <source>
        <dbReference type="RefSeq" id="XP_055890508.1"/>
    </source>
</evidence>
<dbReference type="Pfam" id="PF00188">
    <property type="entry name" value="CAP"/>
    <property type="match status" value="1"/>
</dbReference>
<dbReference type="GO" id="GO:0005576">
    <property type="term" value="C:extracellular region"/>
    <property type="evidence" value="ECO:0007669"/>
    <property type="project" value="InterPro"/>
</dbReference>
<dbReference type="OMA" id="RCETCEC"/>
<dbReference type="InterPro" id="IPR014044">
    <property type="entry name" value="CAP_dom"/>
</dbReference>
<organism evidence="2 3">
    <name type="scientific">Biomphalaria glabrata</name>
    <name type="common">Bloodfluke planorb</name>
    <name type="synonym">Freshwater snail</name>
    <dbReference type="NCBI Taxonomy" id="6526"/>
    <lineage>
        <taxon>Eukaryota</taxon>
        <taxon>Metazoa</taxon>
        <taxon>Spiralia</taxon>
        <taxon>Lophotrochozoa</taxon>
        <taxon>Mollusca</taxon>
        <taxon>Gastropoda</taxon>
        <taxon>Heterobranchia</taxon>
        <taxon>Euthyneura</taxon>
        <taxon>Panpulmonata</taxon>
        <taxon>Hygrophila</taxon>
        <taxon>Lymnaeoidea</taxon>
        <taxon>Planorbidae</taxon>
        <taxon>Biomphalaria</taxon>
    </lineage>
</organism>
<dbReference type="PROSITE" id="PS01009">
    <property type="entry name" value="CRISP_1"/>
    <property type="match status" value="1"/>
</dbReference>
<proteinExistence type="predicted"/>
<keyword evidence="2" id="KW-1185">Reference proteome</keyword>
<dbReference type="InterPro" id="IPR001283">
    <property type="entry name" value="CRISP-related"/>
</dbReference>
<name>A0A9W3ATT3_BIOGL</name>
<dbReference type="PRINTS" id="PR00838">
    <property type="entry name" value="V5ALLERGEN"/>
</dbReference>
<dbReference type="RefSeq" id="XP_055890508.1">
    <property type="nucleotide sequence ID" value="XM_056034533.1"/>
</dbReference>
<evidence type="ECO:0000259" key="1">
    <source>
        <dbReference type="SMART" id="SM00198"/>
    </source>
</evidence>
<dbReference type="PANTHER" id="PTHR10334">
    <property type="entry name" value="CYSTEINE-RICH SECRETORY PROTEIN-RELATED"/>
    <property type="match status" value="1"/>
</dbReference>
<sequence>MVPSQSSFFLFYYIVLGESADVMQQGISTLTTHYVPQHISSDMAKLPINRLSKRHIKREHDAGLTSEEKSVLLNLHNNLRATVGSSDMTRMKWNYGLAKTAQAYAEECKFEYTSFEFRKNLSDLGYVGENLYIGTGRLNVTLVATMWWEEIQFYDYDTAHCQTNHKCGHYTQMAWADSYALGCGFKYCHTLRNVPSNDFESGNNLVCHYAPGGNYRYAKPFKKGPACSQCPSTMKFCVDHLCAFTSKFGSASTSIHGDISQQFNVLLIIGSICINYFFVVS</sequence>